<dbReference type="STRING" id="660518.SAMN05216218_103167"/>
<name>A0A1G7HV11_9EURY</name>
<feature type="region of interest" description="Disordered" evidence="1">
    <location>
        <begin position="20"/>
        <end position="60"/>
    </location>
</feature>
<keyword evidence="3" id="KW-1185">Reference proteome</keyword>
<evidence type="ECO:0000313" key="2">
    <source>
        <dbReference type="EMBL" id="SDF04173.1"/>
    </source>
</evidence>
<organism evidence="2 3">
    <name type="scientific">Halorientalis regularis</name>
    <dbReference type="NCBI Taxonomy" id="660518"/>
    <lineage>
        <taxon>Archaea</taxon>
        <taxon>Methanobacteriati</taxon>
        <taxon>Methanobacteriota</taxon>
        <taxon>Stenosarchaea group</taxon>
        <taxon>Halobacteria</taxon>
        <taxon>Halobacteriales</taxon>
        <taxon>Haloarculaceae</taxon>
        <taxon>Halorientalis</taxon>
    </lineage>
</organism>
<evidence type="ECO:0000313" key="3">
    <source>
        <dbReference type="Proteomes" id="UP000199076"/>
    </source>
</evidence>
<feature type="compositionally biased region" description="Low complexity" evidence="1">
    <location>
        <begin position="28"/>
        <end position="52"/>
    </location>
</feature>
<proteinExistence type="predicted"/>
<dbReference type="AlphaFoldDB" id="A0A1G7HV11"/>
<dbReference type="OrthoDB" id="384601at2157"/>
<dbReference type="Proteomes" id="UP000199076">
    <property type="component" value="Unassembled WGS sequence"/>
</dbReference>
<sequence>MRRRALLAAARTGCIGFGGCLGDRSDATPDPSTKPTSTTDADPITAAAPTVDSGSTGTFESAEDIGISIANYSEPTRTVTATVTADGATIFEDSATLATRESTMLDPGIDEKGGCELIAETDGGRRDSLPVRIGEYHLEAGSNSVVRIRPEWFSVKIEQ</sequence>
<reference evidence="3" key="1">
    <citation type="submission" date="2016-10" db="EMBL/GenBank/DDBJ databases">
        <authorList>
            <person name="Varghese N."/>
            <person name="Submissions S."/>
        </authorList>
    </citation>
    <scope>NUCLEOTIDE SEQUENCE [LARGE SCALE GENOMIC DNA]</scope>
    <source>
        <strain evidence="3">IBRC-M 10760</strain>
    </source>
</reference>
<dbReference type="RefSeq" id="WP_092688854.1">
    <property type="nucleotide sequence ID" value="NZ_FNBK01000003.1"/>
</dbReference>
<dbReference type="EMBL" id="FNBK01000003">
    <property type="protein sequence ID" value="SDF04173.1"/>
    <property type="molecule type" value="Genomic_DNA"/>
</dbReference>
<protein>
    <submittedName>
        <fullName evidence="2">Uncharacterized protein</fullName>
    </submittedName>
</protein>
<gene>
    <name evidence="2" type="ORF">SAMN05216218_103167</name>
</gene>
<accession>A0A1G7HV11</accession>
<evidence type="ECO:0000256" key="1">
    <source>
        <dbReference type="SAM" id="MobiDB-lite"/>
    </source>
</evidence>